<gene>
    <name evidence="1" type="ORF">APLA_LOCUS3553</name>
</gene>
<proteinExistence type="predicted"/>
<dbReference type="Proteomes" id="UP000494256">
    <property type="component" value="Unassembled WGS sequence"/>
</dbReference>
<dbReference type="AlphaFoldDB" id="A0A8S0Z8S6"/>
<dbReference type="OrthoDB" id="413361at2759"/>
<reference evidence="1 2" key="1">
    <citation type="submission" date="2020-04" db="EMBL/GenBank/DDBJ databases">
        <authorList>
            <person name="Wallbank WR R."/>
            <person name="Pardo Diaz C."/>
            <person name="Kozak K."/>
            <person name="Martin S."/>
            <person name="Jiggins C."/>
            <person name="Moest M."/>
            <person name="Warren A I."/>
            <person name="Byers J.R.P. K."/>
            <person name="Montejo-Kovacevich G."/>
            <person name="Yen C E."/>
        </authorList>
    </citation>
    <scope>NUCLEOTIDE SEQUENCE [LARGE SCALE GENOMIC DNA]</scope>
</reference>
<comment type="caution">
    <text evidence="1">The sequence shown here is derived from an EMBL/GenBank/DDBJ whole genome shotgun (WGS) entry which is preliminary data.</text>
</comment>
<protein>
    <submittedName>
        <fullName evidence="1">Uncharacterized protein</fullName>
    </submittedName>
</protein>
<dbReference type="EMBL" id="CADEBD010000282">
    <property type="protein sequence ID" value="CAB3228420.1"/>
    <property type="molecule type" value="Genomic_DNA"/>
</dbReference>
<sequence>MAISQMLNKSLISYIPSKYDKPQERSSVILNNKQAQVTQRTTLRVFLWLVLFCGTQTNEDSQQIANVPMEQQTAVEVGSLHDMQNGIEWIADKPDKV</sequence>
<evidence type="ECO:0000313" key="1">
    <source>
        <dbReference type="EMBL" id="CAB3228420.1"/>
    </source>
</evidence>
<accession>A0A8S0Z8S6</accession>
<evidence type="ECO:0000313" key="2">
    <source>
        <dbReference type="Proteomes" id="UP000494256"/>
    </source>
</evidence>
<organism evidence="1 2">
    <name type="scientific">Arctia plantaginis</name>
    <name type="common">Wood tiger moth</name>
    <name type="synonym">Phalaena plantaginis</name>
    <dbReference type="NCBI Taxonomy" id="874455"/>
    <lineage>
        <taxon>Eukaryota</taxon>
        <taxon>Metazoa</taxon>
        <taxon>Ecdysozoa</taxon>
        <taxon>Arthropoda</taxon>
        <taxon>Hexapoda</taxon>
        <taxon>Insecta</taxon>
        <taxon>Pterygota</taxon>
        <taxon>Neoptera</taxon>
        <taxon>Endopterygota</taxon>
        <taxon>Lepidoptera</taxon>
        <taxon>Glossata</taxon>
        <taxon>Ditrysia</taxon>
        <taxon>Noctuoidea</taxon>
        <taxon>Erebidae</taxon>
        <taxon>Arctiinae</taxon>
        <taxon>Arctia</taxon>
    </lineage>
</organism>
<name>A0A8S0Z8S6_ARCPL</name>